<keyword evidence="8 9" id="KW-0472">Membrane</keyword>
<evidence type="ECO:0000256" key="5">
    <source>
        <dbReference type="ARBA" id="ARBA00022737"/>
    </source>
</evidence>
<reference evidence="11" key="1">
    <citation type="submission" date="2015-04" db="EMBL/GenBank/DDBJ databases">
        <title>The genome sequence of the plant pathogenic Rhizarian Plasmodiophora brassicae reveals insights in its biotrophic life cycle and the origin of chitin synthesis.</title>
        <authorList>
            <person name="Schwelm A."/>
            <person name="Fogelqvist J."/>
            <person name="Knaust A."/>
            <person name="Julke S."/>
            <person name="Lilja T."/>
            <person name="Dhandapani V."/>
            <person name="Bonilla-Rosso G."/>
            <person name="Karlsson M."/>
            <person name="Shevchenko A."/>
            <person name="Choi S.R."/>
            <person name="Kim H.G."/>
            <person name="Park J.Y."/>
            <person name="Lim Y.P."/>
            <person name="Ludwig-Muller J."/>
            <person name="Dixelius C."/>
        </authorList>
    </citation>
    <scope>NUCLEOTIDE SEQUENCE</scope>
    <source>
        <tissue evidence="11">Potato root galls</tissue>
    </source>
</reference>
<accession>A0A0H5R4B3</accession>
<keyword evidence="4 9" id="KW-0812">Transmembrane</keyword>
<dbReference type="Gene3D" id="1.50.40.10">
    <property type="entry name" value="Mitochondrial carrier domain"/>
    <property type="match status" value="2"/>
</dbReference>
<dbReference type="GO" id="GO:1990575">
    <property type="term" value="P:mitochondrial L-ornithine transmembrane transport"/>
    <property type="evidence" value="ECO:0007669"/>
    <property type="project" value="TreeGrafter"/>
</dbReference>
<keyword evidence="7" id="KW-0496">Mitochondrion</keyword>
<keyword evidence="6" id="KW-1133">Transmembrane helix</keyword>
<evidence type="ECO:0000256" key="6">
    <source>
        <dbReference type="ARBA" id="ARBA00022989"/>
    </source>
</evidence>
<evidence type="ECO:0000256" key="9">
    <source>
        <dbReference type="PROSITE-ProRule" id="PRU00282"/>
    </source>
</evidence>
<proteinExistence type="inferred from homology"/>
<dbReference type="PANTHER" id="PTHR45624">
    <property type="entry name" value="MITOCHONDRIAL BASIC AMINO ACIDS TRANSPORTER-RELATED"/>
    <property type="match status" value="1"/>
</dbReference>
<dbReference type="SUPFAM" id="SSF103506">
    <property type="entry name" value="Mitochondrial carrier"/>
    <property type="match status" value="1"/>
</dbReference>
<organism evidence="11">
    <name type="scientific">Spongospora subterranea</name>
    <dbReference type="NCBI Taxonomy" id="70186"/>
    <lineage>
        <taxon>Eukaryota</taxon>
        <taxon>Sar</taxon>
        <taxon>Rhizaria</taxon>
        <taxon>Endomyxa</taxon>
        <taxon>Phytomyxea</taxon>
        <taxon>Plasmodiophorida</taxon>
        <taxon>Plasmodiophoridae</taxon>
        <taxon>Spongospora</taxon>
    </lineage>
</organism>
<feature type="repeat" description="Solcar" evidence="9">
    <location>
        <begin position="12"/>
        <end position="97"/>
    </location>
</feature>
<comment type="subcellular location">
    <subcellularLocation>
        <location evidence="1">Mitochondrion membrane</location>
        <topology evidence="1">Multi-pass membrane protein</topology>
    </subcellularLocation>
</comment>
<keyword evidence="5" id="KW-0677">Repeat</keyword>
<dbReference type="PANTHER" id="PTHR45624:SF12">
    <property type="entry name" value="MITOCHONDRIAL ORNITHINE TRANSPORTER 1"/>
    <property type="match status" value="1"/>
</dbReference>
<evidence type="ECO:0000256" key="1">
    <source>
        <dbReference type="ARBA" id="ARBA00004225"/>
    </source>
</evidence>
<protein>
    <recommendedName>
        <fullName evidence="12">Mitochondrial carrier protein</fullName>
    </recommendedName>
</protein>
<feature type="repeat" description="Solcar" evidence="9">
    <location>
        <begin position="106"/>
        <end position="193"/>
    </location>
</feature>
<dbReference type="InterPro" id="IPR050567">
    <property type="entry name" value="Mitochondrial_Carrier"/>
</dbReference>
<dbReference type="AlphaFoldDB" id="A0A0H5R4B3"/>
<dbReference type="PRINTS" id="PR00926">
    <property type="entry name" value="MITOCARRIER"/>
</dbReference>
<dbReference type="EMBL" id="HACM01002427">
    <property type="protein sequence ID" value="CRZ02869.1"/>
    <property type="molecule type" value="Transcribed_RNA"/>
</dbReference>
<evidence type="ECO:0000256" key="10">
    <source>
        <dbReference type="RuleBase" id="RU000488"/>
    </source>
</evidence>
<evidence type="ECO:0000256" key="7">
    <source>
        <dbReference type="ARBA" id="ARBA00023128"/>
    </source>
</evidence>
<sequence>MDPMTSQPQSNPSMTQELLAGTAAGFAILVVGHPFDLMKVRMQVAPTSSARSVLKRFADVIMSEGVFSLYKGMGAPMLAVPLLNAIVFASFGQARTAILNGSVRDLSPTESASAGAIAGLVNSTVASPIELVKCRLQVQMGGIGLYQGPVDCVRRILATDGVRGIFQGMSATIVREVPCYAAQFYTYENLKQYLAGPEREALGIGEQLLIGGLAGIACWIVSYPQVTLFYTVDVSQRTWSSQFCR</sequence>
<keyword evidence="3 10" id="KW-0813">Transport</keyword>
<evidence type="ECO:0000256" key="8">
    <source>
        <dbReference type="ARBA" id="ARBA00023136"/>
    </source>
</evidence>
<name>A0A0H5R4B3_9EUKA</name>
<dbReference type="Pfam" id="PF00153">
    <property type="entry name" value="Mito_carr"/>
    <property type="match status" value="2"/>
</dbReference>
<dbReference type="GO" id="GO:0031966">
    <property type="term" value="C:mitochondrial membrane"/>
    <property type="evidence" value="ECO:0007669"/>
    <property type="project" value="UniProtKB-SubCell"/>
</dbReference>
<evidence type="ECO:0000256" key="3">
    <source>
        <dbReference type="ARBA" id="ARBA00022448"/>
    </source>
</evidence>
<dbReference type="InterPro" id="IPR023395">
    <property type="entry name" value="MCP_dom_sf"/>
</dbReference>
<comment type="similarity">
    <text evidence="2 10">Belongs to the mitochondrial carrier (TC 2.A.29) family.</text>
</comment>
<dbReference type="GO" id="GO:0000064">
    <property type="term" value="F:L-ornithine transmembrane transporter activity"/>
    <property type="evidence" value="ECO:0007669"/>
    <property type="project" value="TreeGrafter"/>
</dbReference>
<dbReference type="InterPro" id="IPR018108">
    <property type="entry name" value="MCP_transmembrane"/>
</dbReference>
<evidence type="ECO:0000256" key="4">
    <source>
        <dbReference type="ARBA" id="ARBA00022692"/>
    </source>
</evidence>
<dbReference type="InterPro" id="IPR002067">
    <property type="entry name" value="MCP"/>
</dbReference>
<evidence type="ECO:0008006" key="12">
    <source>
        <dbReference type="Google" id="ProtNLM"/>
    </source>
</evidence>
<dbReference type="PROSITE" id="PS50920">
    <property type="entry name" value="SOLCAR"/>
    <property type="match status" value="2"/>
</dbReference>
<evidence type="ECO:0000256" key="2">
    <source>
        <dbReference type="ARBA" id="ARBA00006375"/>
    </source>
</evidence>
<evidence type="ECO:0000313" key="11">
    <source>
        <dbReference type="EMBL" id="CRZ02869.1"/>
    </source>
</evidence>